<dbReference type="Proteomes" id="UP000214646">
    <property type="component" value="Unassembled WGS sequence"/>
</dbReference>
<dbReference type="RefSeq" id="WP_088260892.1">
    <property type="nucleotide sequence ID" value="NZ_NIDE01000020.1"/>
</dbReference>
<sequence>MDAIQEHHQKLLAAFGSVLAAEEKISDVKTRLDQVTNLLQAEKTAAETDLASAWEQVEQLMSETGEVEVLLPGAVTDFKIARSNPRETVKVEVEATPDEFCKIERKPRLKEIGEHLKGLRDAGLPFPNWASFQVGTAKLSWKAVKKSMKTQEKVCQEA</sequence>
<accession>A0A225DEW2</accession>
<proteinExistence type="predicted"/>
<dbReference type="EMBL" id="NIDE01000020">
    <property type="protein sequence ID" value="OWK34647.1"/>
    <property type="molecule type" value="Genomic_DNA"/>
</dbReference>
<dbReference type="AlphaFoldDB" id="A0A225DEW2"/>
<dbReference type="OrthoDB" id="9865937at2"/>
<evidence type="ECO:0000313" key="2">
    <source>
        <dbReference type="Proteomes" id="UP000214646"/>
    </source>
</evidence>
<gene>
    <name evidence="1" type="ORF">FRUB_10618</name>
</gene>
<reference evidence="2" key="1">
    <citation type="submission" date="2017-06" db="EMBL/GenBank/DDBJ databases">
        <title>Genome analysis of Fimbriiglobus ruber SP5, the first member of the order Planctomycetales with confirmed chitinolytic capability.</title>
        <authorList>
            <person name="Ravin N.V."/>
            <person name="Rakitin A.L."/>
            <person name="Ivanova A.A."/>
            <person name="Beletsky A.V."/>
            <person name="Kulichevskaya I.S."/>
            <person name="Mardanov A.V."/>
            <person name="Dedysh S.N."/>
        </authorList>
    </citation>
    <scope>NUCLEOTIDE SEQUENCE [LARGE SCALE GENOMIC DNA]</scope>
    <source>
        <strain evidence="2">SP5</strain>
    </source>
</reference>
<organism evidence="1 2">
    <name type="scientific">Fimbriiglobus ruber</name>
    <dbReference type="NCBI Taxonomy" id="1908690"/>
    <lineage>
        <taxon>Bacteria</taxon>
        <taxon>Pseudomonadati</taxon>
        <taxon>Planctomycetota</taxon>
        <taxon>Planctomycetia</taxon>
        <taxon>Gemmatales</taxon>
        <taxon>Gemmataceae</taxon>
        <taxon>Fimbriiglobus</taxon>
    </lineage>
</organism>
<name>A0A225DEW2_9BACT</name>
<protein>
    <submittedName>
        <fullName evidence="1">Uncharacterized protein</fullName>
    </submittedName>
</protein>
<keyword evidence="2" id="KW-1185">Reference proteome</keyword>
<comment type="caution">
    <text evidence="1">The sequence shown here is derived from an EMBL/GenBank/DDBJ whole genome shotgun (WGS) entry which is preliminary data.</text>
</comment>
<evidence type="ECO:0000313" key="1">
    <source>
        <dbReference type="EMBL" id="OWK34647.1"/>
    </source>
</evidence>